<dbReference type="SUPFAM" id="SSF46689">
    <property type="entry name" value="Homeodomain-like"/>
    <property type="match status" value="1"/>
</dbReference>
<dbReference type="Pfam" id="PF00440">
    <property type="entry name" value="TetR_N"/>
    <property type="match status" value="1"/>
</dbReference>
<dbReference type="OrthoDB" id="9789566at2"/>
<dbReference type="PROSITE" id="PS50977">
    <property type="entry name" value="HTH_TETR_2"/>
    <property type="match status" value="1"/>
</dbReference>
<dbReference type="PANTHER" id="PTHR47506:SF3">
    <property type="entry name" value="HTH-TYPE TRANSCRIPTIONAL REGULATOR LMRA"/>
    <property type="match status" value="1"/>
</dbReference>
<dbReference type="GO" id="GO:0003677">
    <property type="term" value="F:DNA binding"/>
    <property type="evidence" value="ECO:0007669"/>
    <property type="project" value="UniProtKB-UniRule"/>
</dbReference>
<dbReference type="AlphaFoldDB" id="A0A1W2G4Z6"/>
<keyword evidence="1" id="KW-0805">Transcription regulation</keyword>
<evidence type="ECO:0000313" key="6">
    <source>
        <dbReference type="EMBL" id="SMD31673.1"/>
    </source>
</evidence>
<dbReference type="SUPFAM" id="SSF48498">
    <property type="entry name" value="Tetracyclin repressor-like, C-terminal domain"/>
    <property type="match status" value="1"/>
</dbReference>
<feature type="domain" description="HTH tetR-type" evidence="5">
    <location>
        <begin position="1"/>
        <end position="61"/>
    </location>
</feature>
<dbReference type="PANTHER" id="PTHR47506">
    <property type="entry name" value="TRANSCRIPTIONAL REGULATORY PROTEIN"/>
    <property type="match status" value="1"/>
</dbReference>
<dbReference type="EMBL" id="FWYF01000001">
    <property type="protein sequence ID" value="SMD31673.1"/>
    <property type="molecule type" value="Genomic_DNA"/>
</dbReference>
<evidence type="ECO:0000256" key="4">
    <source>
        <dbReference type="PROSITE-ProRule" id="PRU00335"/>
    </source>
</evidence>
<gene>
    <name evidence="6" type="ORF">SAMN04488029_0029</name>
</gene>
<dbReference type="Gene3D" id="1.10.357.10">
    <property type="entry name" value="Tetracycline Repressor, domain 2"/>
    <property type="match status" value="1"/>
</dbReference>
<evidence type="ECO:0000256" key="1">
    <source>
        <dbReference type="ARBA" id="ARBA00023015"/>
    </source>
</evidence>
<feature type="DNA-binding region" description="H-T-H motif" evidence="4">
    <location>
        <begin position="24"/>
        <end position="43"/>
    </location>
</feature>
<name>A0A1W2G4Z6_REIFA</name>
<protein>
    <submittedName>
        <fullName evidence="6">Transcriptional regulator, TetR family</fullName>
    </submittedName>
</protein>
<evidence type="ECO:0000259" key="5">
    <source>
        <dbReference type="PROSITE" id="PS50977"/>
    </source>
</evidence>
<dbReference type="RefSeq" id="WP_084370395.1">
    <property type="nucleotide sequence ID" value="NZ_FWYF01000001.1"/>
</dbReference>
<dbReference type="PRINTS" id="PR00455">
    <property type="entry name" value="HTHTETR"/>
</dbReference>
<keyword evidence="7" id="KW-1185">Reference proteome</keyword>
<evidence type="ECO:0000256" key="3">
    <source>
        <dbReference type="ARBA" id="ARBA00023163"/>
    </source>
</evidence>
<dbReference type="Proteomes" id="UP000192472">
    <property type="component" value="Unassembled WGS sequence"/>
</dbReference>
<dbReference type="STRING" id="692418.SAMN04488029_0029"/>
<proteinExistence type="predicted"/>
<dbReference type="Gene3D" id="1.10.10.60">
    <property type="entry name" value="Homeodomain-like"/>
    <property type="match status" value="1"/>
</dbReference>
<dbReference type="InterPro" id="IPR001647">
    <property type="entry name" value="HTH_TetR"/>
</dbReference>
<keyword evidence="3" id="KW-0804">Transcription</keyword>
<accession>A0A1W2G4Z6</accession>
<organism evidence="6 7">
    <name type="scientific">Reichenbachiella faecimaris</name>
    <dbReference type="NCBI Taxonomy" id="692418"/>
    <lineage>
        <taxon>Bacteria</taxon>
        <taxon>Pseudomonadati</taxon>
        <taxon>Bacteroidota</taxon>
        <taxon>Cytophagia</taxon>
        <taxon>Cytophagales</taxon>
        <taxon>Reichenbachiellaceae</taxon>
        <taxon>Reichenbachiella</taxon>
    </lineage>
</organism>
<evidence type="ECO:0000313" key="7">
    <source>
        <dbReference type="Proteomes" id="UP000192472"/>
    </source>
</evidence>
<evidence type="ECO:0000256" key="2">
    <source>
        <dbReference type="ARBA" id="ARBA00023125"/>
    </source>
</evidence>
<dbReference type="InterPro" id="IPR036271">
    <property type="entry name" value="Tet_transcr_reg_TetR-rel_C_sf"/>
</dbReference>
<dbReference type="InterPro" id="IPR009057">
    <property type="entry name" value="Homeodomain-like_sf"/>
</dbReference>
<reference evidence="6 7" key="1">
    <citation type="submission" date="2017-04" db="EMBL/GenBank/DDBJ databases">
        <authorList>
            <person name="Afonso C.L."/>
            <person name="Miller P.J."/>
            <person name="Scott M.A."/>
            <person name="Spackman E."/>
            <person name="Goraichik I."/>
            <person name="Dimitrov K.M."/>
            <person name="Suarez D.L."/>
            <person name="Swayne D.E."/>
        </authorList>
    </citation>
    <scope>NUCLEOTIDE SEQUENCE [LARGE SCALE GENOMIC DNA]</scope>
    <source>
        <strain evidence="6 7">DSM 26133</strain>
    </source>
</reference>
<keyword evidence="2 4" id="KW-0238">DNA-binding</keyword>
<sequence length="197" mass="22947">MAKKDQILDAAKLLFNRQGYAKTSVDDISQAVGMRKSSLYYYFKNKEDLFMCSFRNDWEEKFKKFETEANKENNPTKKILTYITQSLNYYEKVVIEHKIPVKALIETRNLYRSFVNKINRGGISFYVGAINEGIASGDFKACEVEKVAEALFLIKFSIQYDQLSMFLHSYPTEDDWTHIREQILYAIGLVLDGIKKN</sequence>